<comment type="caution">
    <text evidence="1">The sequence shown here is derived from an EMBL/GenBank/DDBJ whole genome shotgun (WGS) entry which is preliminary data.</text>
</comment>
<reference evidence="1" key="1">
    <citation type="submission" date="2023-10" db="EMBL/GenBank/DDBJ databases">
        <authorList>
            <person name="Chen Y."/>
            <person name="Shah S."/>
            <person name="Dougan E. K."/>
            <person name="Thang M."/>
            <person name="Chan C."/>
        </authorList>
    </citation>
    <scope>NUCLEOTIDE SEQUENCE [LARGE SCALE GENOMIC DNA]</scope>
</reference>
<gene>
    <name evidence="1" type="ORF">PCOR1329_LOCUS80960</name>
</gene>
<evidence type="ECO:0000313" key="2">
    <source>
        <dbReference type="Proteomes" id="UP001189429"/>
    </source>
</evidence>
<evidence type="ECO:0008006" key="3">
    <source>
        <dbReference type="Google" id="ProtNLM"/>
    </source>
</evidence>
<name>A0ABN9Y242_9DINO</name>
<dbReference type="Proteomes" id="UP001189429">
    <property type="component" value="Unassembled WGS sequence"/>
</dbReference>
<feature type="non-terminal residue" evidence="1">
    <location>
        <position position="1"/>
    </location>
</feature>
<evidence type="ECO:0000313" key="1">
    <source>
        <dbReference type="EMBL" id="CAK0905170.1"/>
    </source>
</evidence>
<sequence length="443" mass="49990">VCGEYGHNAHSCPKLALKLYALVKCSHAVKDIRSFVEDADNAGGVKVTGLPGVHGNGKKRKRYKGHCSRAPAKRSCQRGTGLGGGKARERCRKQRSAARLKRKRKQVQTLKDQRNYKRRVRKQEAFVIDDKDELGTLDCANLRREKTAFSRLCTLGWAYRPSSCPACKQKGLRMEFCKDKFSPLRFKCDRNSCKRRWSPLRFTFLRQVTMRGVGLQQVVAILEAYYGVHSETPGKPPSVQMVSKILGYKWIGGGKLVRKVVHDIGHAEASYGKHLQSERKLSGIVEVDATCISSFCWKDSRYHYQLFVAVQRQRQDGHGLQACIYQMALGKTKQASAPPVEDRVKACGGFECIDTKQTDCMVSDGARLYPTVANSLRVPHYHVAHGKGVWVREVRRGRKPNLSVHSGTIDNFWTQLKNAMPSLRVTTNPKTQDVNPEEMRYAH</sequence>
<proteinExistence type="predicted"/>
<protein>
    <recommendedName>
        <fullName evidence="3">CCHC-type domain-containing protein</fullName>
    </recommendedName>
</protein>
<accession>A0ABN9Y242</accession>
<dbReference type="EMBL" id="CAUYUJ010021515">
    <property type="protein sequence ID" value="CAK0905170.1"/>
    <property type="molecule type" value="Genomic_DNA"/>
</dbReference>
<organism evidence="1 2">
    <name type="scientific">Prorocentrum cordatum</name>
    <dbReference type="NCBI Taxonomy" id="2364126"/>
    <lineage>
        <taxon>Eukaryota</taxon>
        <taxon>Sar</taxon>
        <taxon>Alveolata</taxon>
        <taxon>Dinophyceae</taxon>
        <taxon>Prorocentrales</taxon>
        <taxon>Prorocentraceae</taxon>
        <taxon>Prorocentrum</taxon>
    </lineage>
</organism>
<keyword evidence="2" id="KW-1185">Reference proteome</keyword>